<gene>
    <name evidence="1" type="ORF">PN497_10985</name>
</gene>
<comment type="caution">
    <text evidence="1">The sequence shown here is derived from an EMBL/GenBank/DDBJ whole genome shotgun (WGS) entry which is preliminary data.</text>
</comment>
<keyword evidence="2" id="KW-1185">Reference proteome</keyword>
<sequence length="67" mass="7343">MSKIRVRDSIIAFLERLVGAKHSDRISMVSAIGYHPNASPLRLMNRCSSQRLGTSISTVTCPQSPVT</sequence>
<dbReference type="Proteomes" id="UP001211711">
    <property type="component" value="Unassembled WGS sequence"/>
</dbReference>
<evidence type="ECO:0000313" key="2">
    <source>
        <dbReference type="Proteomes" id="UP001211711"/>
    </source>
</evidence>
<proteinExistence type="predicted"/>
<accession>A0ABT4ZRU4</accession>
<dbReference type="EMBL" id="JAQMTI010000128">
    <property type="protein sequence ID" value="MDB9441881.1"/>
    <property type="molecule type" value="Genomic_DNA"/>
</dbReference>
<protein>
    <submittedName>
        <fullName evidence="1">Uncharacterized protein</fullName>
    </submittedName>
</protein>
<organism evidence="1 2">
    <name type="scientific">Sphaerospermopsis kisseleviana CS-549</name>
    <dbReference type="NCBI Taxonomy" id="3021783"/>
    <lineage>
        <taxon>Bacteria</taxon>
        <taxon>Bacillati</taxon>
        <taxon>Cyanobacteriota</taxon>
        <taxon>Cyanophyceae</taxon>
        <taxon>Nostocales</taxon>
        <taxon>Aphanizomenonaceae</taxon>
        <taxon>Sphaerospermopsis</taxon>
        <taxon>Sphaerospermopsis kisseleviana</taxon>
    </lineage>
</organism>
<evidence type="ECO:0000313" key="1">
    <source>
        <dbReference type="EMBL" id="MDB9441881.1"/>
    </source>
</evidence>
<dbReference type="RefSeq" id="WP_272110120.1">
    <property type="nucleotide sequence ID" value="NZ_JAQMTI010000128.1"/>
</dbReference>
<name>A0ABT4ZRU4_9CYAN</name>
<reference evidence="1 2" key="1">
    <citation type="submission" date="2023-01" db="EMBL/GenBank/DDBJ databases">
        <title>Genomes from the Australian National Cyanobacteria Reference Collection.</title>
        <authorList>
            <person name="Willis A."/>
            <person name="Lee E.M.F."/>
        </authorList>
    </citation>
    <scope>NUCLEOTIDE SEQUENCE [LARGE SCALE GENOMIC DNA]</scope>
    <source>
        <strain evidence="1 2">CS-549</strain>
    </source>
</reference>